<evidence type="ECO:0000313" key="8">
    <source>
        <dbReference type="Proteomes" id="UP000006365"/>
    </source>
</evidence>
<keyword evidence="7" id="KW-0723">Serine/threonine-protein kinase</keyword>
<dbReference type="KEGG" id="dpr:Despr_0429"/>
<evidence type="ECO:0000256" key="3">
    <source>
        <dbReference type="PROSITE-ProRule" id="PRU10141"/>
    </source>
</evidence>
<dbReference type="Gene3D" id="3.30.200.20">
    <property type="entry name" value="Phosphorylase Kinase, domain 1"/>
    <property type="match status" value="1"/>
</dbReference>
<dbReference type="GO" id="GO:0005737">
    <property type="term" value="C:cytoplasm"/>
    <property type="evidence" value="ECO:0007669"/>
    <property type="project" value="TreeGrafter"/>
</dbReference>
<organism evidence="7 8">
    <name type="scientific">Desulfobulbus propionicus (strain ATCC 33891 / DSM 2032 / VKM B-1956 / 1pr3)</name>
    <dbReference type="NCBI Taxonomy" id="577650"/>
    <lineage>
        <taxon>Bacteria</taxon>
        <taxon>Pseudomonadati</taxon>
        <taxon>Thermodesulfobacteriota</taxon>
        <taxon>Desulfobulbia</taxon>
        <taxon>Desulfobulbales</taxon>
        <taxon>Desulfobulbaceae</taxon>
        <taxon>Desulfobulbus</taxon>
    </lineage>
</organism>
<accession>A0A7U3YJM6</accession>
<dbReference type="Proteomes" id="UP000006365">
    <property type="component" value="Chromosome"/>
</dbReference>
<protein>
    <submittedName>
        <fullName evidence="7">Serine/threonine protein kinase</fullName>
    </submittedName>
</protein>
<keyword evidence="2 3" id="KW-0067">ATP-binding</keyword>
<dbReference type="PROSITE" id="PS00107">
    <property type="entry name" value="PROTEIN_KINASE_ATP"/>
    <property type="match status" value="1"/>
</dbReference>
<dbReference type="PANTHER" id="PTHR24348:SF68">
    <property type="entry name" value="SERINE_THREONINE-PROTEIN KINASE ATG1C"/>
    <property type="match status" value="1"/>
</dbReference>
<feature type="region of interest" description="Disordered" evidence="4">
    <location>
        <begin position="449"/>
        <end position="474"/>
    </location>
</feature>
<dbReference type="Pfam" id="PF00069">
    <property type="entry name" value="Pkinase"/>
    <property type="match status" value="1"/>
</dbReference>
<proteinExistence type="predicted"/>
<evidence type="ECO:0000256" key="5">
    <source>
        <dbReference type="SAM" id="Phobius"/>
    </source>
</evidence>
<dbReference type="AlphaFoldDB" id="A0A7U3YJM6"/>
<dbReference type="InterPro" id="IPR017441">
    <property type="entry name" value="Protein_kinase_ATP_BS"/>
</dbReference>
<dbReference type="Gene3D" id="1.10.510.10">
    <property type="entry name" value="Transferase(Phosphotransferase) domain 1"/>
    <property type="match status" value="1"/>
</dbReference>
<dbReference type="GO" id="GO:0004674">
    <property type="term" value="F:protein serine/threonine kinase activity"/>
    <property type="evidence" value="ECO:0007669"/>
    <property type="project" value="UniProtKB-KW"/>
</dbReference>
<dbReference type="InterPro" id="IPR045269">
    <property type="entry name" value="Atg1-like"/>
</dbReference>
<dbReference type="PROSITE" id="PS50011">
    <property type="entry name" value="PROTEIN_KINASE_DOM"/>
    <property type="match status" value="1"/>
</dbReference>
<reference evidence="7 8" key="1">
    <citation type="journal article" date="2011" name="Stand. Genomic Sci.">
        <title>Complete genome sequence of Desulfobulbus propionicus type strain (1pr3).</title>
        <authorList>
            <person name="Pagani I."/>
            <person name="Lapidus A."/>
            <person name="Nolan M."/>
            <person name="Lucas S."/>
            <person name="Hammon N."/>
            <person name="Deshpande S."/>
            <person name="Cheng J.F."/>
            <person name="Chertkov O."/>
            <person name="Davenport K."/>
            <person name="Tapia R."/>
            <person name="Han C."/>
            <person name="Goodwin L."/>
            <person name="Pitluck S."/>
            <person name="Liolios K."/>
            <person name="Mavromatis K."/>
            <person name="Ivanova N."/>
            <person name="Mikhailova N."/>
            <person name="Pati A."/>
            <person name="Chen A."/>
            <person name="Palaniappan K."/>
            <person name="Land M."/>
            <person name="Hauser L."/>
            <person name="Chang Y.J."/>
            <person name="Jeffries C.D."/>
            <person name="Detter J.C."/>
            <person name="Brambilla E."/>
            <person name="Kannan K.P."/>
            <person name="Djao O.D."/>
            <person name="Rohde M."/>
            <person name="Pukall R."/>
            <person name="Spring S."/>
            <person name="Goker M."/>
            <person name="Sikorski J."/>
            <person name="Woyke T."/>
            <person name="Bristow J."/>
            <person name="Eisen J.A."/>
            <person name="Markowitz V."/>
            <person name="Hugenholtz P."/>
            <person name="Kyrpides N.C."/>
            <person name="Klenk H.P."/>
        </authorList>
    </citation>
    <scope>NUCLEOTIDE SEQUENCE [LARGE SCALE GENOMIC DNA]</scope>
    <source>
        <strain evidence="8">ATCC 33891 / DSM 2032 / 1pr3</strain>
    </source>
</reference>
<dbReference type="SUPFAM" id="SSF56112">
    <property type="entry name" value="Protein kinase-like (PK-like)"/>
    <property type="match status" value="1"/>
</dbReference>
<gene>
    <name evidence="7" type="ordered locus">Despr_0429</name>
</gene>
<dbReference type="PROSITE" id="PS00108">
    <property type="entry name" value="PROTEIN_KINASE_ST"/>
    <property type="match status" value="1"/>
</dbReference>
<dbReference type="InterPro" id="IPR000719">
    <property type="entry name" value="Prot_kinase_dom"/>
</dbReference>
<keyword evidence="5" id="KW-0812">Transmembrane</keyword>
<evidence type="ECO:0000259" key="6">
    <source>
        <dbReference type="PROSITE" id="PS50011"/>
    </source>
</evidence>
<evidence type="ECO:0000256" key="2">
    <source>
        <dbReference type="ARBA" id="ARBA00022840"/>
    </source>
</evidence>
<feature type="binding site" evidence="3">
    <location>
        <position position="63"/>
    </location>
    <ligand>
        <name>ATP</name>
        <dbReference type="ChEBI" id="CHEBI:30616"/>
    </ligand>
</feature>
<dbReference type="PANTHER" id="PTHR24348">
    <property type="entry name" value="SERINE/THREONINE-PROTEIN KINASE UNC-51-RELATED"/>
    <property type="match status" value="1"/>
</dbReference>
<evidence type="ECO:0000256" key="1">
    <source>
        <dbReference type="ARBA" id="ARBA00022741"/>
    </source>
</evidence>
<dbReference type="RefSeq" id="WP_015723157.1">
    <property type="nucleotide sequence ID" value="NC_014972.1"/>
</dbReference>
<dbReference type="SMART" id="SM00220">
    <property type="entry name" value="S_TKc"/>
    <property type="match status" value="1"/>
</dbReference>
<sequence>MLNDDIQTLIDPSVVQPLKAVAVSDSGVLIADRYRMLRPLGEGGMGNVYLAEDLVLARRVAIKTIRPELSGNEEIRSRIKRECRMHAAIGVHPHIITLYDSVEENGHIYLVMEYFAGETLAARLASQTGEQGLPLDQTLDIVRQVLRALACIHDQGIVHRDIKTANILLQQGTDGNLRVKLADFGIARAGMAAQTVTRLTALDVQGPGTPVYMAPERIDPQTFGGVCPASDLYAVGIILFELLTGHPPFTGSMTEIFSGHLVQPPCLDRLPATLPPTVLAVLRTALAKQPSERFQRAQSFLETLEGGHPSLDHAFIPPRAPSHPPVHAQTLLAVSAEPTAQSESVTLLNPSCGAGRGSDPSRRWRQGLMYAALACVLVLVSGWYLYDHFVTPSLTASAPVNSQEITTTGSEKDTVAVPASVPDDIEAAKTVTALQTLEKVRQQKTIESMAAAERPGGNPANEWQVIEDRSRRIR</sequence>
<feature type="transmembrane region" description="Helical" evidence="5">
    <location>
        <begin position="368"/>
        <end position="386"/>
    </location>
</feature>
<feature type="domain" description="Protein kinase" evidence="6">
    <location>
        <begin position="34"/>
        <end position="311"/>
    </location>
</feature>
<evidence type="ECO:0000256" key="4">
    <source>
        <dbReference type="SAM" id="MobiDB-lite"/>
    </source>
</evidence>
<keyword evidence="7" id="KW-0808">Transferase</keyword>
<keyword evidence="5" id="KW-1133">Transmembrane helix</keyword>
<keyword evidence="1 3" id="KW-0547">Nucleotide-binding</keyword>
<keyword evidence="5" id="KW-0472">Membrane</keyword>
<keyword evidence="8" id="KW-1185">Reference proteome</keyword>
<dbReference type="CDD" id="cd14014">
    <property type="entry name" value="STKc_PknB_like"/>
    <property type="match status" value="1"/>
</dbReference>
<name>A0A7U3YJM6_DESPD</name>
<dbReference type="GO" id="GO:0005524">
    <property type="term" value="F:ATP binding"/>
    <property type="evidence" value="ECO:0007669"/>
    <property type="project" value="UniProtKB-UniRule"/>
</dbReference>
<evidence type="ECO:0000313" key="7">
    <source>
        <dbReference type="EMBL" id="ADW16610.1"/>
    </source>
</evidence>
<dbReference type="EMBL" id="CP002364">
    <property type="protein sequence ID" value="ADW16610.1"/>
    <property type="molecule type" value="Genomic_DNA"/>
</dbReference>
<dbReference type="InterPro" id="IPR008271">
    <property type="entry name" value="Ser/Thr_kinase_AS"/>
</dbReference>
<keyword evidence="7" id="KW-0418">Kinase</keyword>
<dbReference type="InterPro" id="IPR011009">
    <property type="entry name" value="Kinase-like_dom_sf"/>
</dbReference>